<dbReference type="Gene3D" id="3.30.1330.130">
    <property type="match status" value="1"/>
</dbReference>
<evidence type="ECO:0000259" key="4">
    <source>
        <dbReference type="Pfam" id="PF01258"/>
    </source>
</evidence>
<dbReference type="AlphaFoldDB" id="A0A923NLQ3"/>
<dbReference type="GO" id="GO:0008270">
    <property type="term" value="F:zinc ion binding"/>
    <property type="evidence" value="ECO:0007669"/>
    <property type="project" value="UniProtKB-KW"/>
</dbReference>
<dbReference type="PANTHER" id="PTHR39418:SF1">
    <property type="entry name" value="DEHYDROGENASE"/>
    <property type="match status" value="1"/>
</dbReference>
<comment type="caution">
    <text evidence="6">The sequence shown here is derived from an EMBL/GenBank/DDBJ whole genome shotgun (WGS) entry which is preliminary data.</text>
</comment>
<keyword evidence="7" id="KW-1185">Reference proteome</keyword>
<sequence>MRNTLWKKAVSFHGHECGGIALGVRACMEAIDRLGITFSEDEDLVCVTENDACGVDAVQAILGCTLGKGNLIYYGTGKMAFNFYNRTTGENFRLIARPKKPGGRKGKDYIDFVLSGPLEEIFDVTETRYELPEKARSLETIICEVCGEGAPETKIRIQDGKKVCLECFHDYSRGW</sequence>
<name>A0A923NLQ3_9FIRM</name>
<dbReference type="PIRSF" id="PIRSF006578">
    <property type="entry name" value="FwdE"/>
    <property type="match status" value="1"/>
</dbReference>
<dbReference type="InterPro" id="IPR003814">
    <property type="entry name" value="FmdEsu_dom"/>
</dbReference>
<dbReference type="InterPro" id="IPR026328">
    <property type="entry name" value="FmdE"/>
</dbReference>
<dbReference type="SUPFAM" id="SSF143555">
    <property type="entry name" value="FwdE-like"/>
    <property type="match status" value="1"/>
</dbReference>
<dbReference type="Pfam" id="PF02663">
    <property type="entry name" value="FmdE"/>
    <property type="match status" value="1"/>
</dbReference>
<organism evidence="6 7">
    <name type="scientific">Zhenpiania hominis</name>
    <dbReference type="NCBI Taxonomy" id="2763644"/>
    <lineage>
        <taxon>Bacteria</taxon>
        <taxon>Bacillati</taxon>
        <taxon>Bacillota</taxon>
        <taxon>Clostridia</taxon>
        <taxon>Peptostreptococcales</taxon>
        <taxon>Anaerovoracaceae</taxon>
        <taxon>Zhenpiania</taxon>
    </lineage>
</organism>
<evidence type="ECO:0000256" key="1">
    <source>
        <dbReference type="ARBA" id="ARBA00022723"/>
    </source>
</evidence>
<accession>A0A923NLQ3</accession>
<dbReference type="RefSeq" id="WP_187303370.1">
    <property type="nucleotide sequence ID" value="NZ_JACRYT010000011.1"/>
</dbReference>
<keyword evidence="2" id="KW-0863">Zinc-finger</keyword>
<dbReference type="InterPro" id="IPR000962">
    <property type="entry name" value="Znf_DskA_TraR"/>
</dbReference>
<dbReference type="Proteomes" id="UP000602647">
    <property type="component" value="Unassembled WGS sequence"/>
</dbReference>
<keyword evidence="1" id="KW-0479">Metal-binding</keyword>
<protein>
    <submittedName>
        <fullName evidence="6">TraR/DksA C4-type zinc finger protein</fullName>
    </submittedName>
</protein>
<reference evidence="6" key="1">
    <citation type="submission" date="2020-08" db="EMBL/GenBank/DDBJ databases">
        <title>Genome public.</title>
        <authorList>
            <person name="Liu C."/>
            <person name="Sun Q."/>
        </authorList>
    </citation>
    <scope>NUCLEOTIDE SEQUENCE</scope>
    <source>
        <strain evidence="6">BX12</strain>
    </source>
</reference>
<evidence type="ECO:0000259" key="5">
    <source>
        <dbReference type="Pfam" id="PF02663"/>
    </source>
</evidence>
<feature type="domain" description="Formylmethanofuran dehydrogenase subunit E" evidence="5">
    <location>
        <begin position="12"/>
        <end position="99"/>
    </location>
</feature>
<keyword evidence="3" id="KW-0862">Zinc</keyword>
<evidence type="ECO:0000256" key="2">
    <source>
        <dbReference type="ARBA" id="ARBA00022771"/>
    </source>
</evidence>
<evidence type="ECO:0000256" key="3">
    <source>
        <dbReference type="ARBA" id="ARBA00022833"/>
    </source>
</evidence>
<proteinExistence type="predicted"/>
<dbReference type="InterPro" id="IPR053194">
    <property type="entry name" value="tRNA_methyltr_O"/>
</dbReference>
<dbReference type="PANTHER" id="PTHR39418">
    <property type="entry name" value="DEHYDROGENASE-RELATED"/>
    <property type="match status" value="1"/>
</dbReference>
<dbReference type="Pfam" id="PF01258">
    <property type="entry name" value="zf-dskA_traR"/>
    <property type="match status" value="1"/>
</dbReference>
<gene>
    <name evidence="6" type="ORF">H9L42_10535</name>
</gene>
<evidence type="ECO:0000313" key="6">
    <source>
        <dbReference type="EMBL" id="MBC6680271.1"/>
    </source>
</evidence>
<evidence type="ECO:0000313" key="7">
    <source>
        <dbReference type="Proteomes" id="UP000602647"/>
    </source>
</evidence>
<dbReference type="EMBL" id="JACRYT010000011">
    <property type="protein sequence ID" value="MBC6680271.1"/>
    <property type="molecule type" value="Genomic_DNA"/>
</dbReference>
<feature type="domain" description="Zinc finger DksA/TraR C4-type" evidence="4">
    <location>
        <begin position="142"/>
        <end position="173"/>
    </location>
</feature>